<feature type="compositionally biased region" description="Low complexity" evidence="1">
    <location>
        <begin position="294"/>
        <end position="304"/>
    </location>
</feature>
<organism evidence="3 4">
    <name type="scientific">Dactylosporangium fulvum</name>
    <dbReference type="NCBI Taxonomy" id="53359"/>
    <lineage>
        <taxon>Bacteria</taxon>
        <taxon>Bacillati</taxon>
        <taxon>Actinomycetota</taxon>
        <taxon>Actinomycetes</taxon>
        <taxon>Micromonosporales</taxon>
        <taxon>Micromonosporaceae</taxon>
        <taxon>Dactylosporangium</taxon>
    </lineage>
</organism>
<keyword evidence="2" id="KW-0812">Transmembrane</keyword>
<evidence type="ECO:0000256" key="2">
    <source>
        <dbReference type="SAM" id="Phobius"/>
    </source>
</evidence>
<feature type="transmembrane region" description="Helical" evidence="2">
    <location>
        <begin position="240"/>
        <end position="265"/>
    </location>
</feature>
<evidence type="ECO:0000256" key="1">
    <source>
        <dbReference type="SAM" id="MobiDB-lite"/>
    </source>
</evidence>
<feature type="compositionally biased region" description="Low complexity" evidence="1">
    <location>
        <begin position="125"/>
        <end position="137"/>
    </location>
</feature>
<feature type="compositionally biased region" description="Low complexity" evidence="1">
    <location>
        <begin position="315"/>
        <end position="370"/>
    </location>
</feature>
<reference evidence="3" key="1">
    <citation type="submission" date="2021-04" db="EMBL/GenBank/DDBJ databases">
        <authorList>
            <person name="Hartkoorn R.C."/>
            <person name="Beaudoing E."/>
            <person name="Hot D."/>
        </authorList>
    </citation>
    <scope>NUCLEOTIDE SEQUENCE</scope>
    <source>
        <strain evidence="3">NRRL B-16292</strain>
    </source>
</reference>
<reference evidence="3" key="2">
    <citation type="submission" date="2022-09" db="EMBL/GenBank/DDBJ databases">
        <title>Biosynthetic gene clusters of Dactylosporangioum fulvum.</title>
        <authorList>
            <person name="Caradec T."/>
        </authorList>
    </citation>
    <scope>NUCLEOTIDE SEQUENCE</scope>
    <source>
        <strain evidence="3">NRRL B-16292</strain>
    </source>
</reference>
<dbReference type="RefSeq" id="WP_259859353.1">
    <property type="nucleotide sequence ID" value="NZ_BAAAST010000034.1"/>
</dbReference>
<proteinExistence type="predicted"/>
<feature type="region of interest" description="Disordered" evidence="1">
    <location>
        <begin position="266"/>
        <end position="377"/>
    </location>
</feature>
<accession>A0ABY5VV09</accession>
<dbReference type="EMBL" id="CP073720">
    <property type="protein sequence ID" value="UWP81587.1"/>
    <property type="molecule type" value="Genomic_DNA"/>
</dbReference>
<dbReference type="Proteomes" id="UP001059617">
    <property type="component" value="Chromosome"/>
</dbReference>
<keyword evidence="2" id="KW-1133">Transmembrane helix</keyword>
<feature type="region of interest" description="Disordered" evidence="1">
    <location>
        <begin position="74"/>
        <end position="93"/>
    </location>
</feature>
<feature type="compositionally biased region" description="Acidic residues" evidence="1">
    <location>
        <begin position="284"/>
        <end position="293"/>
    </location>
</feature>
<feature type="region of interest" description="Disordered" evidence="1">
    <location>
        <begin position="106"/>
        <end position="192"/>
    </location>
</feature>
<gene>
    <name evidence="3" type="ORF">Dfulv_41795</name>
</gene>
<keyword evidence="2" id="KW-0472">Membrane</keyword>
<feature type="compositionally biased region" description="Polar residues" evidence="1">
    <location>
        <begin position="272"/>
        <end position="282"/>
    </location>
</feature>
<evidence type="ECO:0000313" key="3">
    <source>
        <dbReference type="EMBL" id="UWP81587.1"/>
    </source>
</evidence>
<evidence type="ECO:0008006" key="5">
    <source>
        <dbReference type="Google" id="ProtNLM"/>
    </source>
</evidence>
<feature type="compositionally biased region" description="Polar residues" evidence="1">
    <location>
        <begin position="75"/>
        <end position="88"/>
    </location>
</feature>
<sequence length="405" mass="41546">MAALKQWSGLTYRQLQRRAQQAGDVLPHSTAAAALTRTTLPREDVVAAFVRACGGDESSVARWLATRKRIAAATVQGTAEPTQPTTDSDGPVPLAPALAAQLVSGRVPTPPELDPAATQPKPDLAATQPEPDPAAAQPDERLTESPAIVEPPIGVEVVRSAAPELTADRLPESDWSEGDWSESDLLGPDQPRTRSALNNAVAEQDRGSWTGIHRYDPAVEVPRPAGIRWLIPPIAYRTGWAARVLSGVLVLLLMVVATAITVGFVRGHGSDRTSSPSISVSETADPDTDDLGTDPDSGPVSTGPTTPPGANRTESTATTAPAPSTSVVPTPVVPGTTGQPGPVVKESRTGPAAQPTTTTATTTSPTSGPNPGSGGGKPPVCTGLVCTVGPTSTTTPPDCTRGCVG</sequence>
<keyword evidence="4" id="KW-1185">Reference proteome</keyword>
<evidence type="ECO:0000313" key="4">
    <source>
        <dbReference type="Proteomes" id="UP001059617"/>
    </source>
</evidence>
<protein>
    <recommendedName>
        <fullName evidence="5">Helix-turn-helix domain-containing protein</fullName>
    </recommendedName>
</protein>
<name>A0ABY5VV09_9ACTN</name>